<dbReference type="PROSITE" id="PS51915">
    <property type="entry name" value="ZAD"/>
    <property type="match status" value="1"/>
</dbReference>
<dbReference type="Pfam" id="PF00096">
    <property type="entry name" value="zf-C2H2"/>
    <property type="match status" value="4"/>
</dbReference>
<evidence type="ECO:0000256" key="13">
    <source>
        <dbReference type="PROSITE-ProRule" id="PRU01263"/>
    </source>
</evidence>
<evidence type="ECO:0000256" key="6">
    <source>
        <dbReference type="ARBA" id="ARBA00022771"/>
    </source>
</evidence>
<feature type="binding site" evidence="13">
    <location>
        <position position="92"/>
    </location>
    <ligand>
        <name>Zn(2+)</name>
        <dbReference type="ChEBI" id="CHEBI:29105"/>
    </ligand>
</feature>
<dbReference type="PROSITE" id="PS50157">
    <property type="entry name" value="ZINC_FINGER_C2H2_2"/>
    <property type="match status" value="9"/>
</dbReference>
<dbReference type="PANTHER" id="PTHR24394:SF29">
    <property type="entry name" value="MYONEURIN"/>
    <property type="match status" value="1"/>
</dbReference>
<dbReference type="GO" id="GO:0008270">
    <property type="term" value="F:zinc ion binding"/>
    <property type="evidence" value="ECO:0007669"/>
    <property type="project" value="UniProtKB-UniRule"/>
</dbReference>
<proteinExistence type="inferred from homology"/>
<dbReference type="FunFam" id="3.30.160.60:FF:000663">
    <property type="entry name" value="Zinc finger protein 45"/>
    <property type="match status" value="1"/>
</dbReference>
<keyword evidence="9" id="KW-0238">DNA-binding</keyword>
<dbReference type="GO" id="GO:0003677">
    <property type="term" value="F:DNA binding"/>
    <property type="evidence" value="ECO:0007669"/>
    <property type="project" value="UniProtKB-KW"/>
</dbReference>
<evidence type="ECO:0000256" key="3">
    <source>
        <dbReference type="ARBA" id="ARBA00006991"/>
    </source>
</evidence>
<feature type="domain" description="C2H2-type" evidence="15">
    <location>
        <begin position="574"/>
        <end position="601"/>
    </location>
</feature>
<feature type="domain" description="C2H2-type" evidence="15">
    <location>
        <begin position="546"/>
        <end position="573"/>
    </location>
</feature>
<dbReference type="Gene3D" id="3.40.1800.20">
    <property type="match status" value="1"/>
</dbReference>
<dbReference type="PROSITE" id="PS00028">
    <property type="entry name" value="ZINC_FINGER_C2H2_1"/>
    <property type="match status" value="10"/>
</dbReference>
<feature type="domain" description="C2H2-type" evidence="15">
    <location>
        <begin position="657"/>
        <end position="684"/>
    </location>
</feature>
<dbReference type="FunFam" id="3.30.160.60:FF:000045">
    <property type="entry name" value="ZFP69 zinc finger protein B"/>
    <property type="match status" value="1"/>
</dbReference>
<feature type="domain" description="ZAD" evidence="16">
    <location>
        <begin position="90"/>
        <end position="165"/>
    </location>
</feature>
<comment type="subcellular location">
    <subcellularLocation>
        <location evidence="2">Nucleus</location>
    </subcellularLocation>
</comment>
<keyword evidence="8" id="KW-0805">Transcription regulation</keyword>
<evidence type="ECO:0000256" key="1">
    <source>
        <dbReference type="ARBA" id="ARBA00003767"/>
    </source>
</evidence>
<keyword evidence="7 13" id="KW-0862">Zinc</keyword>
<dbReference type="FunFam" id="3.30.160.60:FF:001818">
    <property type="entry name" value="GDNF-inducible zinc finger protein 1 isoform X1"/>
    <property type="match status" value="1"/>
</dbReference>
<reference evidence="17 18" key="1">
    <citation type="journal article" date="2023" name="Insect Mol. Biol.">
        <title>Genome sequencing provides insights into the evolution of gene families encoding plant cell wall-degrading enzymes in longhorned beetles.</title>
        <authorList>
            <person name="Shin N.R."/>
            <person name="Okamura Y."/>
            <person name="Kirsch R."/>
            <person name="Pauchet Y."/>
        </authorList>
    </citation>
    <scope>NUCLEOTIDE SEQUENCE [LARGE SCALE GENOMIC DNA]</scope>
    <source>
        <strain evidence="17">EAD_L_NR</strain>
    </source>
</reference>
<gene>
    <name evidence="17" type="ORF">NQ315_010928</name>
</gene>
<dbReference type="GO" id="GO:0005634">
    <property type="term" value="C:nucleus"/>
    <property type="evidence" value="ECO:0007669"/>
    <property type="project" value="UniProtKB-SubCell"/>
</dbReference>
<evidence type="ECO:0000313" key="17">
    <source>
        <dbReference type="EMBL" id="KAJ8916060.1"/>
    </source>
</evidence>
<accession>A0AAV8VPV3</accession>
<evidence type="ECO:0000256" key="12">
    <source>
        <dbReference type="PROSITE-ProRule" id="PRU00042"/>
    </source>
</evidence>
<dbReference type="InterPro" id="IPR036236">
    <property type="entry name" value="Znf_C2H2_sf"/>
</dbReference>
<sequence length="769" mass="88711">MKLSGASEAPHVIEATESSSDKHFKDDIKRRFCNILNKDPPKSSSCSEWSSLPNLEHAAPPLQDSLGIEERSCLNDFSFMKEQEVVLLNEICRACLVKTDNMKHLLEPSEDVVQTITKLASVSNIEVDVNDTLPCYLCSSCEEKLKLSYDFQQLCQKSHQFLLACISANSISFKVNSFKSLPVEEYTGKTETEIEVLTLGNNSDGLINFVDNSALENKIVSYSPQPDLNQEITEGQSNCCVEPVQNVNDVRDIDVETVKEETKDYTIPAQVEKTTKFNQKMRLPQFAPEHVNGIMKKVKEKFFKHVNCLYCGFVANNTRALSLHMTRLHKELKKQWCLWCNKDFADITEHKSRHKDDLKCPLCGKYKQTTGHFMEHLASHSIERSYMCWQCSKGFISMRHLKVHSAVHTSQKQYQCEVCSKKLTSWKSWSSHIKAHRKCEMCGQSFVSDEVYEQHDCFPKEVAKNVETEELPELKLSKKKLPQNYCKLCDRRVRKLENHLKKFHTPIDSNGGIEDVKALCSYCGKLFKSPAKLTVHVRTHTGETPYKCSYCNKRMSTRIHLVVHERTHTGEKPHICKYCGKGFAQTSCLNTHVKLHTGRTEECSICQKRFCRPSELKQHMRTHTGETPYICKICNQGFTQKSHLTGHIRKHTNERPFKCTYCEKHFKQSSSLKSHINIHLGKKPYQCNQCSYSCRQSYCLKQHMLQHNDESKFKWINKCDVCDQYFFNFESYSLHYNSEHGRLEQDGVIKEDMMEVPGVEIIGNLQEFS</sequence>
<evidence type="ECO:0000256" key="4">
    <source>
        <dbReference type="ARBA" id="ARBA00022723"/>
    </source>
</evidence>
<dbReference type="GO" id="GO:0000981">
    <property type="term" value="F:DNA-binding transcription factor activity, RNA polymerase II-specific"/>
    <property type="evidence" value="ECO:0007669"/>
    <property type="project" value="TreeGrafter"/>
</dbReference>
<dbReference type="FunFam" id="3.30.160.60:FF:000097">
    <property type="entry name" value="Zinc finger protein"/>
    <property type="match status" value="1"/>
</dbReference>
<name>A0AAV8VPV3_9CUCU</name>
<dbReference type="EMBL" id="JANEYG010000046">
    <property type="protein sequence ID" value="KAJ8916060.1"/>
    <property type="molecule type" value="Genomic_DNA"/>
</dbReference>
<feature type="binding site" evidence="13">
    <location>
        <position position="138"/>
    </location>
    <ligand>
        <name>Zn(2+)</name>
        <dbReference type="ChEBI" id="CHEBI:29105"/>
    </ligand>
</feature>
<evidence type="ECO:0000256" key="11">
    <source>
        <dbReference type="ARBA" id="ARBA00023242"/>
    </source>
</evidence>
<evidence type="ECO:0000256" key="2">
    <source>
        <dbReference type="ARBA" id="ARBA00004123"/>
    </source>
</evidence>
<comment type="caution">
    <text evidence="17">The sequence shown here is derived from an EMBL/GenBank/DDBJ whole genome shotgun (WGS) entry which is preliminary data.</text>
</comment>
<comment type="similarity">
    <text evidence="3">Belongs to the krueppel C2H2-type zinc-finger protein family.</text>
</comment>
<evidence type="ECO:0000256" key="5">
    <source>
        <dbReference type="ARBA" id="ARBA00022737"/>
    </source>
</evidence>
<comment type="function">
    <text evidence="1">May be involved in transcriptional regulation.</text>
</comment>
<dbReference type="InterPro" id="IPR012934">
    <property type="entry name" value="Znf_AD"/>
</dbReference>
<feature type="domain" description="C2H2-type" evidence="15">
    <location>
        <begin position="685"/>
        <end position="712"/>
    </location>
</feature>
<evidence type="ECO:0000256" key="9">
    <source>
        <dbReference type="ARBA" id="ARBA00023125"/>
    </source>
</evidence>
<feature type="domain" description="C2H2-type" evidence="15">
    <location>
        <begin position="518"/>
        <end position="545"/>
    </location>
</feature>
<evidence type="ECO:0000256" key="14">
    <source>
        <dbReference type="SAM" id="MobiDB-lite"/>
    </source>
</evidence>
<dbReference type="AlphaFoldDB" id="A0AAV8VPV3"/>
<dbReference type="FunFam" id="3.30.160.60:FF:000065">
    <property type="entry name" value="B-cell CLL/lymphoma 6, member B"/>
    <property type="match status" value="1"/>
</dbReference>
<feature type="domain" description="C2H2-type" evidence="15">
    <location>
        <begin position="386"/>
        <end position="413"/>
    </location>
</feature>
<keyword evidence="6 12" id="KW-0863">Zinc-finger</keyword>
<evidence type="ECO:0000259" key="15">
    <source>
        <dbReference type="PROSITE" id="PS50157"/>
    </source>
</evidence>
<dbReference type="SMART" id="SM00355">
    <property type="entry name" value="ZnF_C2H2"/>
    <property type="match status" value="13"/>
</dbReference>
<feature type="domain" description="C2H2-type" evidence="15">
    <location>
        <begin position="601"/>
        <end position="628"/>
    </location>
</feature>
<feature type="binding site" evidence="13">
    <location>
        <position position="95"/>
    </location>
    <ligand>
        <name>Zn(2+)</name>
        <dbReference type="ChEBI" id="CHEBI:29105"/>
    </ligand>
</feature>
<evidence type="ECO:0000256" key="7">
    <source>
        <dbReference type="ARBA" id="ARBA00022833"/>
    </source>
</evidence>
<dbReference type="Gene3D" id="3.30.160.60">
    <property type="entry name" value="Classic Zinc Finger"/>
    <property type="match status" value="9"/>
</dbReference>
<keyword evidence="18" id="KW-1185">Reference proteome</keyword>
<dbReference type="SMART" id="SM00868">
    <property type="entry name" value="zf-AD"/>
    <property type="match status" value="1"/>
</dbReference>
<dbReference type="Pfam" id="PF07776">
    <property type="entry name" value="zf-AD"/>
    <property type="match status" value="1"/>
</dbReference>
<keyword evidence="5" id="KW-0677">Repeat</keyword>
<dbReference type="FunFam" id="3.30.160.60:FF:000446">
    <property type="entry name" value="Zinc finger protein"/>
    <property type="match status" value="2"/>
</dbReference>
<feature type="domain" description="C2H2-type" evidence="15">
    <location>
        <begin position="358"/>
        <end position="385"/>
    </location>
</feature>
<keyword evidence="11" id="KW-0539">Nucleus</keyword>
<keyword evidence="10" id="KW-0804">Transcription</keyword>
<evidence type="ECO:0000259" key="16">
    <source>
        <dbReference type="PROSITE" id="PS51915"/>
    </source>
</evidence>
<evidence type="ECO:0000313" key="18">
    <source>
        <dbReference type="Proteomes" id="UP001159042"/>
    </source>
</evidence>
<dbReference type="Proteomes" id="UP001159042">
    <property type="component" value="Unassembled WGS sequence"/>
</dbReference>
<organism evidence="17 18">
    <name type="scientific">Exocentrus adspersus</name>
    <dbReference type="NCBI Taxonomy" id="1586481"/>
    <lineage>
        <taxon>Eukaryota</taxon>
        <taxon>Metazoa</taxon>
        <taxon>Ecdysozoa</taxon>
        <taxon>Arthropoda</taxon>
        <taxon>Hexapoda</taxon>
        <taxon>Insecta</taxon>
        <taxon>Pterygota</taxon>
        <taxon>Neoptera</taxon>
        <taxon>Endopterygota</taxon>
        <taxon>Coleoptera</taxon>
        <taxon>Polyphaga</taxon>
        <taxon>Cucujiformia</taxon>
        <taxon>Chrysomeloidea</taxon>
        <taxon>Cerambycidae</taxon>
        <taxon>Lamiinae</taxon>
        <taxon>Acanthocinini</taxon>
        <taxon>Exocentrus</taxon>
    </lineage>
</organism>
<feature type="region of interest" description="Disordered" evidence="14">
    <location>
        <begin position="1"/>
        <end position="20"/>
    </location>
</feature>
<feature type="binding site" evidence="13">
    <location>
        <position position="141"/>
    </location>
    <ligand>
        <name>Zn(2+)</name>
        <dbReference type="ChEBI" id="CHEBI:29105"/>
    </ligand>
</feature>
<dbReference type="PANTHER" id="PTHR24394">
    <property type="entry name" value="ZINC FINGER PROTEIN"/>
    <property type="match status" value="1"/>
</dbReference>
<protein>
    <submittedName>
        <fullName evidence="17">Uncharacterized protein</fullName>
    </submittedName>
</protein>
<evidence type="ECO:0000256" key="8">
    <source>
        <dbReference type="ARBA" id="ARBA00023015"/>
    </source>
</evidence>
<keyword evidence="4 13" id="KW-0479">Metal-binding</keyword>
<dbReference type="SUPFAM" id="SSF57667">
    <property type="entry name" value="beta-beta-alpha zinc fingers"/>
    <property type="match status" value="5"/>
</dbReference>
<dbReference type="SUPFAM" id="SSF57716">
    <property type="entry name" value="Glucocorticoid receptor-like (DNA-binding domain)"/>
    <property type="match status" value="1"/>
</dbReference>
<feature type="domain" description="C2H2-type" evidence="15">
    <location>
        <begin position="629"/>
        <end position="656"/>
    </location>
</feature>
<evidence type="ECO:0000256" key="10">
    <source>
        <dbReference type="ARBA" id="ARBA00023163"/>
    </source>
</evidence>
<dbReference type="InterPro" id="IPR013087">
    <property type="entry name" value="Znf_C2H2_type"/>
</dbReference>